<name>A0A183BS31_GLOPA</name>
<dbReference type="InterPro" id="IPR003673">
    <property type="entry name" value="CoA-Trfase_fam_III"/>
</dbReference>
<evidence type="ECO:0000256" key="1">
    <source>
        <dbReference type="ARBA" id="ARBA00004613"/>
    </source>
</evidence>
<dbReference type="Gene3D" id="2.60.40.3330">
    <property type="match status" value="1"/>
</dbReference>
<comment type="similarity">
    <text evidence="2">Belongs to the CoA-transferase III family.</text>
</comment>
<keyword evidence="5" id="KW-0808">Transferase</keyword>
<keyword evidence="7" id="KW-1185">Reference proteome</keyword>
<evidence type="ECO:0000256" key="5">
    <source>
        <dbReference type="ARBA" id="ARBA00022679"/>
    </source>
</evidence>
<reference evidence="7" key="1">
    <citation type="submission" date="2014-05" db="EMBL/GenBank/DDBJ databases">
        <title>The genome and life-stage specific transcriptomes of Globodera pallida elucidate key aspects of plant parasitism by a cyst nematode.</title>
        <authorList>
            <person name="Cotton J.A."/>
            <person name="Lilley C.J."/>
            <person name="Jones L.M."/>
            <person name="Kikuchi T."/>
            <person name="Reid A.J."/>
            <person name="Thorpe P."/>
            <person name="Tsai I.J."/>
            <person name="Beasley H."/>
            <person name="Blok V."/>
            <person name="Cock P.J.A."/>
            <person name="Van den Akker S.E."/>
            <person name="Holroyd N."/>
            <person name="Hunt M."/>
            <person name="Mantelin S."/>
            <person name="Naghra H."/>
            <person name="Pain A."/>
            <person name="Palomares-Rius J.E."/>
            <person name="Zarowiecki M."/>
            <person name="Berriman M."/>
            <person name="Jones J.T."/>
            <person name="Urwin P.E."/>
        </authorList>
    </citation>
    <scope>NUCLEOTIDE SEQUENCE [LARGE SCALE GENOMIC DNA]</scope>
    <source>
        <strain evidence="7">Lindley</strain>
    </source>
</reference>
<comment type="subcellular location">
    <subcellularLocation>
        <location evidence="1">Secreted</location>
    </subcellularLocation>
</comment>
<dbReference type="PANTHER" id="PTHR48207:SF3">
    <property type="entry name" value="SUCCINATE--HYDROXYMETHYLGLUTARATE COA-TRANSFERASE"/>
    <property type="match status" value="1"/>
</dbReference>
<dbReference type="GO" id="GO:0009986">
    <property type="term" value="C:cell surface"/>
    <property type="evidence" value="ECO:0007669"/>
    <property type="project" value="InterPro"/>
</dbReference>
<dbReference type="InterPro" id="IPR001534">
    <property type="entry name" value="Transthyretin-like"/>
</dbReference>
<dbReference type="WBParaSite" id="GPLIN_000341700">
    <property type="protein sequence ID" value="GPLIN_000341700"/>
    <property type="gene ID" value="GPLIN_000341700"/>
</dbReference>
<evidence type="ECO:0000256" key="3">
    <source>
        <dbReference type="ARBA" id="ARBA00010112"/>
    </source>
</evidence>
<evidence type="ECO:0000313" key="8">
    <source>
        <dbReference type="WBParaSite" id="GPLIN_000341700"/>
    </source>
</evidence>
<dbReference type="Pfam" id="PF01060">
    <property type="entry name" value="TTR-52"/>
    <property type="match status" value="1"/>
</dbReference>
<evidence type="ECO:0000256" key="4">
    <source>
        <dbReference type="ARBA" id="ARBA00022525"/>
    </source>
</evidence>
<dbReference type="AlphaFoldDB" id="A0A183BS31"/>
<evidence type="ECO:0000313" key="7">
    <source>
        <dbReference type="Proteomes" id="UP000050741"/>
    </source>
</evidence>
<dbReference type="PANTHER" id="PTHR48207">
    <property type="entry name" value="SUCCINATE--HYDROXYMETHYLGLUTARATE COA-TRANSFERASE"/>
    <property type="match status" value="1"/>
</dbReference>
<dbReference type="GO" id="GO:0005576">
    <property type="term" value="C:extracellular region"/>
    <property type="evidence" value="ECO:0007669"/>
    <property type="project" value="UniProtKB-SubCell"/>
</dbReference>
<dbReference type="InterPro" id="IPR038479">
    <property type="entry name" value="Transthyretin-like_sf"/>
</dbReference>
<reference evidence="8" key="2">
    <citation type="submission" date="2016-06" db="UniProtKB">
        <authorList>
            <consortium name="WormBaseParasite"/>
        </authorList>
    </citation>
    <scope>IDENTIFICATION</scope>
</reference>
<protein>
    <submittedName>
        <fullName evidence="8">CoA transferase</fullName>
    </submittedName>
</protein>
<organism evidence="7 8">
    <name type="scientific">Globodera pallida</name>
    <name type="common">Potato cyst nematode worm</name>
    <name type="synonym">Heterodera pallida</name>
    <dbReference type="NCBI Taxonomy" id="36090"/>
    <lineage>
        <taxon>Eukaryota</taxon>
        <taxon>Metazoa</taxon>
        <taxon>Ecdysozoa</taxon>
        <taxon>Nematoda</taxon>
        <taxon>Chromadorea</taxon>
        <taxon>Rhabditida</taxon>
        <taxon>Tylenchina</taxon>
        <taxon>Tylenchomorpha</taxon>
        <taxon>Tylenchoidea</taxon>
        <taxon>Heteroderidae</taxon>
        <taxon>Heteroderinae</taxon>
        <taxon>Globodera</taxon>
    </lineage>
</organism>
<keyword evidence="4" id="KW-0964">Secreted</keyword>
<dbReference type="Gene3D" id="3.40.50.10540">
    <property type="entry name" value="Crotonobetainyl-coa:carnitine coa-transferase, domain 1"/>
    <property type="match status" value="1"/>
</dbReference>
<keyword evidence="6" id="KW-0732">Signal</keyword>
<dbReference type="InterPro" id="IPR050483">
    <property type="entry name" value="CoA-transferase_III_domain"/>
</dbReference>
<evidence type="ECO:0000256" key="2">
    <source>
        <dbReference type="ARBA" id="ARBA00008383"/>
    </source>
</evidence>
<sequence length="284" mass="30700">MCQGKPAQNVKVKLYDDDRGIDADDLMGETTTNDKGYFENIYHKCADGLKLCDRKFTIKIKDNYVTKGKKPSKLYDVGRMELEGGFSVKMSSSALSGIRILDFSRVVAAPFASMILSDLGAEVWKIERPGNGDDSRLFTPPEINGQSCYTLGLNRNKKSIAMNLAHPEAKNLARKLATKVDIMIENFKTGYMKKFGLDYSQLQQINPGLIYCSITGFGPDGPYADVPGYDVIAAAVGGLLGITGPKGAHGEPVKTGVAVTDLATGLFAHGAILAALLHRNKTGK</sequence>
<evidence type="ECO:0000256" key="6">
    <source>
        <dbReference type="ARBA" id="ARBA00022729"/>
    </source>
</evidence>
<proteinExistence type="inferred from homology"/>
<dbReference type="SUPFAM" id="SSF89796">
    <property type="entry name" value="CoA-transferase family III (CaiB/BaiF)"/>
    <property type="match status" value="1"/>
</dbReference>
<dbReference type="Proteomes" id="UP000050741">
    <property type="component" value="Unassembled WGS sequence"/>
</dbReference>
<dbReference type="GO" id="GO:0008410">
    <property type="term" value="F:CoA-transferase activity"/>
    <property type="evidence" value="ECO:0007669"/>
    <property type="project" value="TreeGrafter"/>
</dbReference>
<dbReference type="InterPro" id="IPR023606">
    <property type="entry name" value="CoA-Trfase_III_dom_1_sf"/>
</dbReference>
<comment type="similarity">
    <text evidence="3">Belongs to the nematode transthyretin-like family.</text>
</comment>
<accession>A0A183BS31</accession>
<dbReference type="Pfam" id="PF02515">
    <property type="entry name" value="CoA_transf_3"/>
    <property type="match status" value="1"/>
</dbReference>